<dbReference type="Proteomes" id="UP000294824">
    <property type="component" value="Unassembled WGS sequence"/>
</dbReference>
<dbReference type="Pfam" id="PF17541">
    <property type="entry name" value="TssC"/>
    <property type="match status" value="1"/>
</dbReference>
<gene>
    <name evidence="1" type="ORF">DFQ06_1142</name>
</gene>
<dbReference type="InterPro" id="IPR035576">
    <property type="entry name" value="T6SS_TssC"/>
</dbReference>
<evidence type="ECO:0000313" key="2">
    <source>
        <dbReference type="Proteomes" id="UP000294824"/>
    </source>
</evidence>
<dbReference type="AlphaFoldDB" id="A0A4R8MJT4"/>
<accession>A0A4R8MJT4</accession>
<name>A0A4R8MJT4_9FLAO</name>
<evidence type="ECO:0000313" key="1">
    <source>
        <dbReference type="EMBL" id="TDY64235.1"/>
    </source>
</evidence>
<organism evidence="1 2">
    <name type="scientific">Algibacter lectus</name>
    <dbReference type="NCBI Taxonomy" id="221126"/>
    <lineage>
        <taxon>Bacteria</taxon>
        <taxon>Pseudomonadati</taxon>
        <taxon>Bacteroidota</taxon>
        <taxon>Flavobacteriia</taxon>
        <taxon>Flavobacteriales</taxon>
        <taxon>Flavobacteriaceae</taxon>
        <taxon>Algibacter</taxon>
    </lineage>
</organism>
<dbReference type="EMBL" id="SORL01000007">
    <property type="protein sequence ID" value="TDY64235.1"/>
    <property type="molecule type" value="Genomic_DNA"/>
</dbReference>
<proteinExistence type="predicted"/>
<evidence type="ECO:0008006" key="3">
    <source>
        <dbReference type="Google" id="ProtNLM"/>
    </source>
</evidence>
<dbReference type="GO" id="GO:0033103">
    <property type="term" value="P:protein secretion by the type VI secretion system"/>
    <property type="evidence" value="ECO:0007669"/>
    <property type="project" value="InterPro"/>
</dbReference>
<protein>
    <recommendedName>
        <fullName evidence="3">Type VI secretion system contractile sheath protein TssC</fullName>
    </recommendedName>
</protein>
<comment type="caution">
    <text evidence="1">The sequence shown here is derived from an EMBL/GenBank/DDBJ whole genome shotgun (WGS) entry which is preliminary data.</text>
</comment>
<keyword evidence="2" id="KW-1185">Reference proteome</keyword>
<sequence length="449" mass="51432">MSLVQDKSSESENNRDFEINQLEDLSFEVLETIIPELRYLNSNKPQEKHNFLKTSVSKKDKEELLLTLDLWEEILKEDAETDEMIHSTAQKITDTGLNYIKNLNLLVQKSKDLEVAYKSVALFFENTQKKKVHNLTILNADLEQLKDLDNPVFIDAVRNEINDAYDRLDLVDNYSLLIIPGYLGSNMVLDKWAKIAHDNKVLLITDFAHLDGPDDVVELFESTDHVRADTFLSNTIMTCNWLVGRGRHDYINEDDDLYIPPSTSLAGKIYSNKMSQASAGTKFGVLARIGGVSFDLKKNDLASLERLGLIPMVYKNGEIIAFSAKTMFNGDNLGLQTYSVVRVFDYVSKALIDYFNRKTFENFNVRTRKEFMREIVDFLDNNTGSQKLIESFAIKRLEQDSQHKDRVYLELHMEPYFPAKNFLIRLDGKIGGSGKANTWEASYEQKARG</sequence>
<dbReference type="GO" id="GO:0033104">
    <property type="term" value="C:type VI protein secretion system complex"/>
    <property type="evidence" value="ECO:0007669"/>
    <property type="project" value="InterPro"/>
</dbReference>
<reference evidence="1 2" key="1">
    <citation type="submission" date="2019-03" db="EMBL/GenBank/DDBJ databases">
        <title>Genomic Encyclopedia of Type Strains, Phase III (KMG-III): the genomes of soil and plant-associated and newly described type strains.</title>
        <authorList>
            <person name="Whitman W."/>
        </authorList>
    </citation>
    <scope>NUCLEOTIDE SEQUENCE [LARGE SCALE GENOMIC DNA]</scope>
    <source>
        <strain evidence="1 2">CECT 8301</strain>
    </source>
</reference>
<dbReference type="RefSeq" id="WP_133966506.1">
    <property type="nucleotide sequence ID" value="NZ_SORL01000007.1"/>
</dbReference>